<reference evidence="3" key="2">
    <citation type="submission" date="2014-07" db="EMBL/GenBank/DDBJ databases">
        <authorList>
            <person name="Hull J."/>
        </authorList>
    </citation>
    <scope>NUCLEOTIDE SEQUENCE</scope>
</reference>
<proteinExistence type="predicted"/>
<evidence type="ECO:0000256" key="1">
    <source>
        <dbReference type="SAM" id="MobiDB-lite"/>
    </source>
</evidence>
<evidence type="ECO:0000313" key="3">
    <source>
        <dbReference type="EMBL" id="JAG30278.1"/>
    </source>
</evidence>
<organism evidence="3">
    <name type="scientific">Lygus hesperus</name>
    <name type="common">Western plant bug</name>
    <dbReference type="NCBI Taxonomy" id="30085"/>
    <lineage>
        <taxon>Eukaryota</taxon>
        <taxon>Metazoa</taxon>
        <taxon>Ecdysozoa</taxon>
        <taxon>Arthropoda</taxon>
        <taxon>Hexapoda</taxon>
        <taxon>Insecta</taxon>
        <taxon>Pterygota</taxon>
        <taxon>Neoptera</taxon>
        <taxon>Paraneoptera</taxon>
        <taxon>Hemiptera</taxon>
        <taxon>Heteroptera</taxon>
        <taxon>Panheteroptera</taxon>
        <taxon>Cimicomorpha</taxon>
        <taxon>Miridae</taxon>
        <taxon>Mirini</taxon>
        <taxon>Lygus</taxon>
    </lineage>
</organism>
<dbReference type="EMBL" id="GBHO01013326">
    <property type="protein sequence ID" value="JAG30278.1"/>
    <property type="molecule type" value="Transcribed_RNA"/>
</dbReference>
<evidence type="ECO:0000256" key="2">
    <source>
        <dbReference type="SAM" id="SignalP"/>
    </source>
</evidence>
<accession>A0A0A9YGP7</accession>
<feature type="chain" id="PRO_5002052159" evidence="2">
    <location>
        <begin position="20"/>
        <end position="102"/>
    </location>
</feature>
<name>A0A0A9YGP7_LYGHE</name>
<reference evidence="3" key="1">
    <citation type="journal article" date="2014" name="PLoS ONE">
        <title>Transcriptome-Based Identification of ABC Transporters in the Western Tarnished Plant Bug Lygus hesperus.</title>
        <authorList>
            <person name="Hull J.J."/>
            <person name="Chaney K."/>
            <person name="Geib S.M."/>
            <person name="Fabrick J.A."/>
            <person name="Brent C.S."/>
            <person name="Walsh D."/>
            <person name="Lavine L.C."/>
        </authorList>
    </citation>
    <scope>NUCLEOTIDE SEQUENCE</scope>
</reference>
<gene>
    <name evidence="3" type="ORF">CM83_31383</name>
</gene>
<feature type="compositionally biased region" description="Basic and acidic residues" evidence="1">
    <location>
        <begin position="75"/>
        <end position="87"/>
    </location>
</feature>
<keyword evidence="2" id="KW-0732">Signal</keyword>
<feature type="signal peptide" evidence="2">
    <location>
        <begin position="1"/>
        <end position="19"/>
    </location>
</feature>
<sequence>MKTNPSLLLFLTAAALTRQLCIIRDRKTIGAVNGLTSNTKSSSSSVNYTHRRVGVGLDSVNTTAAATEAIIDDSDSGHESDGDDKIDMTNGIIHKNNNNNNN</sequence>
<feature type="non-terminal residue" evidence="3">
    <location>
        <position position="102"/>
    </location>
</feature>
<protein>
    <submittedName>
        <fullName evidence="3">Uncharacterized protein</fullName>
    </submittedName>
</protein>
<dbReference type="AlphaFoldDB" id="A0A0A9YGP7"/>
<feature type="region of interest" description="Disordered" evidence="1">
    <location>
        <begin position="71"/>
        <end position="102"/>
    </location>
</feature>